<accession>W6UKL7</accession>
<dbReference type="AlphaFoldDB" id="W6UKL7"/>
<dbReference type="GeneID" id="36346822"/>
<evidence type="ECO:0000313" key="2">
    <source>
        <dbReference type="Proteomes" id="UP000019149"/>
    </source>
</evidence>
<reference evidence="1 2" key="1">
    <citation type="journal article" date="2013" name="Nat. Genet.">
        <title>The genome of the hydatid tapeworm Echinococcus granulosus.</title>
        <authorList>
            <person name="Zheng H."/>
            <person name="Zhang W."/>
            <person name="Zhang L."/>
            <person name="Zhang Z."/>
            <person name="Li J."/>
            <person name="Lu G."/>
            <person name="Zhu Y."/>
            <person name="Wang Y."/>
            <person name="Huang Y."/>
            <person name="Liu J."/>
            <person name="Kang H."/>
            <person name="Chen J."/>
            <person name="Wang L."/>
            <person name="Chen A."/>
            <person name="Yu S."/>
            <person name="Gao Z."/>
            <person name="Jin L."/>
            <person name="Gu W."/>
            <person name="Wang Z."/>
            <person name="Zhao L."/>
            <person name="Shi B."/>
            <person name="Wen H."/>
            <person name="Lin R."/>
            <person name="Jones M.K."/>
            <person name="Brejova B."/>
            <person name="Vinar T."/>
            <person name="Zhao G."/>
            <person name="McManus D.P."/>
            <person name="Chen Z."/>
            <person name="Zhou Y."/>
            <person name="Wang S."/>
        </authorList>
    </citation>
    <scope>NUCLEOTIDE SEQUENCE [LARGE SCALE GENOMIC DNA]</scope>
</reference>
<name>W6UKL7_ECHGR</name>
<comment type="caution">
    <text evidence="1">The sequence shown here is derived from an EMBL/GenBank/DDBJ whole genome shotgun (WGS) entry which is preliminary data.</text>
</comment>
<dbReference type="KEGG" id="egl:EGR_11109"/>
<dbReference type="CTD" id="36346822"/>
<dbReference type="RefSeq" id="XP_024345230.1">
    <property type="nucleotide sequence ID" value="XM_024500356.1"/>
</dbReference>
<gene>
    <name evidence="1" type="ORF">EGR_11109</name>
</gene>
<keyword evidence="2" id="KW-1185">Reference proteome</keyword>
<evidence type="ECO:0000313" key="1">
    <source>
        <dbReference type="EMBL" id="EUB54034.1"/>
    </source>
</evidence>
<dbReference type="Proteomes" id="UP000019149">
    <property type="component" value="Unassembled WGS sequence"/>
</dbReference>
<protein>
    <submittedName>
        <fullName evidence="1">Uncharacterized protein</fullName>
    </submittedName>
</protein>
<dbReference type="EMBL" id="APAU02000385">
    <property type="protein sequence ID" value="EUB54034.1"/>
    <property type="molecule type" value="Genomic_DNA"/>
</dbReference>
<proteinExistence type="predicted"/>
<organism evidence="1 2">
    <name type="scientific">Echinococcus granulosus</name>
    <name type="common">Hydatid tapeworm</name>
    <dbReference type="NCBI Taxonomy" id="6210"/>
    <lineage>
        <taxon>Eukaryota</taxon>
        <taxon>Metazoa</taxon>
        <taxon>Spiralia</taxon>
        <taxon>Lophotrochozoa</taxon>
        <taxon>Platyhelminthes</taxon>
        <taxon>Cestoda</taxon>
        <taxon>Eucestoda</taxon>
        <taxon>Cyclophyllidea</taxon>
        <taxon>Taeniidae</taxon>
        <taxon>Echinococcus</taxon>
        <taxon>Echinococcus granulosus group</taxon>
    </lineage>
</organism>
<sequence>MTEQSFVPQESEVNEVSRIQFVTAKEEMENRTLKEETSTGQHYTPVYHEADYPELMRDDRWTRVDWNETSEVHATVPYAGESKPAITDAACSAYSN</sequence>
<dbReference type="OrthoDB" id="6275844at2759"/>